<proteinExistence type="predicted"/>
<organism evidence="2 3">
    <name type="scientific">Microbacterium hominis</name>
    <dbReference type="NCBI Taxonomy" id="162426"/>
    <lineage>
        <taxon>Bacteria</taxon>
        <taxon>Bacillati</taxon>
        <taxon>Actinomycetota</taxon>
        <taxon>Actinomycetes</taxon>
        <taxon>Micrococcales</taxon>
        <taxon>Microbacteriaceae</taxon>
        <taxon>Microbacterium</taxon>
    </lineage>
</organism>
<evidence type="ECO:0000256" key="1">
    <source>
        <dbReference type="SAM" id="Phobius"/>
    </source>
</evidence>
<comment type="caution">
    <text evidence="2">The sequence shown here is derived from an EMBL/GenBank/DDBJ whole genome shotgun (WGS) entry which is preliminary data.</text>
</comment>
<keyword evidence="1" id="KW-0812">Transmembrane</keyword>
<gene>
    <name evidence="2" type="ORF">RM52_06415</name>
</gene>
<feature type="transmembrane region" description="Helical" evidence="1">
    <location>
        <begin position="114"/>
        <end position="138"/>
    </location>
</feature>
<dbReference type="Proteomes" id="UP000031202">
    <property type="component" value="Unassembled WGS sequence"/>
</dbReference>
<keyword evidence="1" id="KW-1133">Transmembrane helix</keyword>
<accession>A0A0B4CB09</accession>
<evidence type="ECO:0000313" key="3">
    <source>
        <dbReference type="Proteomes" id="UP000031202"/>
    </source>
</evidence>
<feature type="transmembrane region" description="Helical" evidence="1">
    <location>
        <begin position="32"/>
        <end position="50"/>
    </location>
</feature>
<dbReference type="AlphaFoldDB" id="A0A0B4CB09"/>
<sequence>MRALRGTSAAAIATTIASTGHTFGGADAPPLWLIVAVTILASPVAVALVGRRRSLPRTAAAIAAAQIALHTVFAEVGPASLPAAGTGHVHGALTVGPTAADAGHHAAHVTLGMLIAHVLAAVITVALVSYGEQLLAVLGRGIRRVLSRPRAVAPPAFPWVVLPSFAPRVARDEAHLSVLTRRGPPAFAR</sequence>
<name>A0A0B4CB09_9MICO</name>
<evidence type="ECO:0000313" key="2">
    <source>
        <dbReference type="EMBL" id="KIC58349.1"/>
    </source>
</evidence>
<dbReference type="EMBL" id="JWSZ01000008">
    <property type="protein sequence ID" value="KIC58349.1"/>
    <property type="molecule type" value="Genomic_DNA"/>
</dbReference>
<protein>
    <submittedName>
        <fullName evidence="2">Uncharacterized protein</fullName>
    </submittedName>
</protein>
<reference evidence="2 3" key="1">
    <citation type="submission" date="2014-12" db="EMBL/GenBank/DDBJ databases">
        <title>Genome sequencing of Microbacterium hominis TPW29.</title>
        <authorList>
            <person name="Tan P.W."/>
            <person name="Chan K.-G."/>
        </authorList>
    </citation>
    <scope>NUCLEOTIDE SEQUENCE [LARGE SCALE GENOMIC DNA]</scope>
    <source>
        <strain evidence="2 3">TPW29</strain>
    </source>
</reference>
<keyword evidence="1" id="KW-0472">Membrane</keyword>